<dbReference type="InterPro" id="IPR008331">
    <property type="entry name" value="Ferritin_DPS_dom"/>
</dbReference>
<dbReference type="Gene3D" id="1.20.1260.10">
    <property type="match status" value="1"/>
</dbReference>
<dbReference type="EMBL" id="JAVRIE010000001">
    <property type="protein sequence ID" value="MDT0581462.1"/>
    <property type="molecule type" value="Genomic_DNA"/>
</dbReference>
<feature type="binding site" evidence="9">
    <location>
        <position position="18"/>
    </location>
    <ligand>
        <name>Fe cation</name>
        <dbReference type="ChEBI" id="CHEBI:24875"/>
        <label>1</label>
    </ligand>
</feature>
<dbReference type="EC" id="1.16.3.1" evidence="8"/>
<dbReference type="RefSeq" id="WP_311360263.1">
    <property type="nucleotide sequence ID" value="NZ_JAVRIE010000001.1"/>
</dbReference>
<dbReference type="PANTHER" id="PTHR30295">
    <property type="entry name" value="BACTERIOFERRITIN"/>
    <property type="match status" value="1"/>
</dbReference>
<dbReference type="InterPro" id="IPR009078">
    <property type="entry name" value="Ferritin-like_SF"/>
</dbReference>
<keyword evidence="12" id="KW-0560">Oxidoreductase</keyword>
<evidence type="ECO:0000256" key="5">
    <source>
        <dbReference type="ARBA" id="ARBA00022723"/>
    </source>
</evidence>
<dbReference type="NCBIfam" id="TIGR00754">
    <property type="entry name" value="bfr"/>
    <property type="match status" value="1"/>
</dbReference>
<evidence type="ECO:0000256" key="9">
    <source>
        <dbReference type="PIRSR" id="PIRSR002560-1"/>
    </source>
</evidence>
<comment type="cofactor">
    <cofactor evidence="1">
        <name>heme b</name>
        <dbReference type="ChEBI" id="CHEBI:60344"/>
    </cofactor>
</comment>
<feature type="binding site" evidence="9">
    <location>
        <position position="127"/>
    </location>
    <ligand>
        <name>Fe cation</name>
        <dbReference type="ChEBI" id="CHEBI:24875"/>
        <label>1</label>
    </ligand>
</feature>
<organism evidence="12 13">
    <name type="scientific">Brumicola blandensis</name>
    <dbReference type="NCBI Taxonomy" id="3075611"/>
    <lineage>
        <taxon>Bacteria</taxon>
        <taxon>Pseudomonadati</taxon>
        <taxon>Pseudomonadota</taxon>
        <taxon>Gammaproteobacteria</taxon>
        <taxon>Alteromonadales</taxon>
        <taxon>Alteromonadaceae</taxon>
        <taxon>Brumicola</taxon>
    </lineage>
</organism>
<evidence type="ECO:0000256" key="7">
    <source>
        <dbReference type="ARBA" id="ARBA00036243"/>
    </source>
</evidence>
<gene>
    <name evidence="12" type="primary">bfr</name>
    <name evidence="12" type="ORF">RM544_02855</name>
</gene>
<dbReference type="GO" id="GO:0006879">
    <property type="term" value="P:intracellular iron ion homeostasis"/>
    <property type="evidence" value="ECO:0007669"/>
    <property type="project" value="UniProtKB-KW"/>
</dbReference>
<evidence type="ECO:0000256" key="6">
    <source>
        <dbReference type="ARBA" id="ARBA00023004"/>
    </source>
</evidence>
<dbReference type="InterPro" id="IPR009040">
    <property type="entry name" value="Ferritin-like_diiron"/>
</dbReference>
<dbReference type="InterPro" id="IPR002024">
    <property type="entry name" value="Bacterioferritin"/>
</dbReference>
<dbReference type="PROSITE" id="PS00549">
    <property type="entry name" value="BACTERIOFERRITIN"/>
    <property type="match status" value="1"/>
</dbReference>
<accession>A0AAW8QWY3</accession>
<evidence type="ECO:0000259" key="11">
    <source>
        <dbReference type="PROSITE" id="PS50905"/>
    </source>
</evidence>
<keyword evidence="3 8" id="KW-0409">Iron storage</keyword>
<keyword evidence="6 8" id="KW-0408">Iron</keyword>
<name>A0AAW8QWY3_9ALTE</name>
<dbReference type="GO" id="GO:0140315">
    <property type="term" value="F:iron ion sequestering activity"/>
    <property type="evidence" value="ECO:0007669"/>
    <property type="project" value="UniProtKB-ARBA"/>
</dbReference>
<dbReference type="PANTHER" id="PTHR30295:SF0">
    <property type="entry name" value="BACTERIOFERRITIN"/>
    <property type="match status" value="1"/>
</dbReference>
<evidence type="ECO:0000313" key="13">
    <source>
        <dbReference type="Proteomes" id="UP001249020"/>
    </source>
</evidence>
<evidence type="ECO:0000256" key="3">
    <source>
        <dbReference type="ARBA" id="ARBA00022434"/>
    </source>
</evidence>
<dbReference type="AlphaFoldDB" id="A0AAW8QWY3"/>
<reference evidence="12 13" key="1">
    <citation type="submission" date="2023-09" db="EMBL/GenBank/DDBJ databases">
        <authorList>
            <person name="Rey-Velasco X."/>
        </authorList>
    </citation>
    <scope>NUCLEOTIDE SEQUENCE [LARGE SCALE GENOMIC DNA]</scope>
    <source>
        <strain evidence="12 13">W409</strain>
    </source>
</reference>
<evidence type="ECO:0000256" key="4">
    <source>
        <dbReference type="ARBA" id="ARBA00022617"/>
    </source>
</evidence>
<feature type="binding site" evidence="9">
    <location>
        <position position="127"/>
    </location>
    <ligand>
        <name>Fe cation</name>
        <dbReference type="ChEBI" id="CHEBI:24875"/>
        <label>2</label>
    </ligand>
</feature>
<dbReference type="PIRSF" id="PIRSF002560">
    <property type="entry name" value="Bacterioferritin"/>
    <property type="match status" value="1"/>
</dbReference>
<comment type="catalytic activity">
    <reaction evidence="8">
        <text>4 Fe(2+) + O2 + 4 H(+) = 4 Fe(3+) + 2 H2O</text>
        <dbReference type="Rhea" id="RHEA:11148"/>
        <dbReference type="ChEBI" id="CHEBI:15377"/>
        <dbReference type="ChEBI" id="CHEBI:15378"/>
        <dbReference type="ChEBI" id="CHEBI:15379"/>
        <dbReference type="ChEBI" id="CHEBI:29033"/>
        <dbReference type="ChEBI" id="CHEBI:29034"/>
        <dbReference type="EC" id="1.16.3.1"/>
    </reaction>
</comment>
<evidence type="ECO:0000313" key="12">
    <source>
        <dbReference type="EMBL" id="MDT0581462.1"/>
    </source>
</evidence>
<feature type="binding site" description="axial binding residue" evidence="9">
    <location>
        <position position="52"/>
    </location>
    <ligand>
        <name>heme b</name>
        <dbReference type="ChEBI" id="CHEBI:60344"/>
        <note>ligand shared between dimeric partners</note>
    </ligand>
    <ligandPart>
        <name>Fe</name>
        <dbReference type="ChEBI" id="CHEBI:18248"/>
    </ligandPart>
</feature>
<dbReference type="GO" id="GO:0008199">
    <property type="term" value="F:ferric iron binding"/>
    <property type="evidence" value="ECO:0007669"/>
    <property type="project" value="InterPro"/>
</dbReference>
<comment type="caution">
    <text evidence="12">The sequence shown here is derived from an EMBL/GenBank/DDBJ whole genome shotgun (WGS) entry which is preliminary data.</text>
</comment>
<comment type="catalytic activity">
    <reaction evidence="7">
        <text>Fe(2+)(in) = Fe(2+)(out)</text>
        <dbReference type="Rhea" id="RHEA:28486"/>
        <dbReference type="ChEBI" id="CHEBI:29033"/>
    </reaction>
</comment>
<comment type="similarity">
    <text evidence="2 8 10">Belongs to the bacterioferritin family.</text>
</comment>
<dbReference type="PROSITE" id="PS50905">
    <property type="entry name" value="FERRITIN_LIKE"/>
    <property type="match status" value="1"/>
</dbReference>
<keyword evidence="4 10" id="KW-0349">Heme</keyword>
<feature type="binding site" evidence="9">
    <location>
        <position position="130"/>
    </location>
    <ligand>
        <name>Fe cation</name>
        <dbReference type="ChEBI" id="CHEBI:24875"/>
        <label>2</label>
    </ligand>
</feature>
<proteinExistence type="inferred from homology"/>
<dbReference type="FunFam" id="1.20.1260.10:FF:000005">
    <property type="entry name" value="Bacterioferritin"/>
    <property type="match status" value="1"/>
</dbReference>
<sequence length="157" mass="18558">MKGKPEIIKALNEVLTTELTSINQYFLHARMYKNWGFEALDKVCYKKSIKDMKQADELIERILFLEGLPNLQALGKINIGEEPKEMLECDMQFQLKQVPQMKSAIELCEQHLDYVSRDLLSTILDYEEEHFDWLDTQMYQIEQMGIQNYLQSQVEED</sequence>
<dbReference type="Pfam" id="PF00210">
    <property type="entry name" value="Ferritin"/>
    <property type="match status" value="1"/>
</dbReference>
<keyword evidence="13" id="KW-1185">Reference proteome</keyword>
<dbReference type="CDD" id="cd00907">
    <property type="entry name" value="Bacterioferritin"/>
    <property type="match status" value="1"/>
</dbReference>
<dbReference type="GO" id="GO:0004322">
    <property type="term" value="F:ferroxidase activity"/>
    <property type="evidence" value="ECO:0007669"/>
    <property type="project" value="UniProtKB-EC"/>
</dbReference>
<dbReference type="PRINTS" id="PR00601">
    <property type="entry name" value="BACFERRITIN"/>
</dbReference>
<dbReference type="InterPro" id="IPR012347">
    <property type="entry name" value="Ferritin-like"/>
</dbReference>
<comment type="function">
    <text evidence="8">Iron-storage protein, whose ferroxidase center binds Fe(2+), oxidizes it using dioxygen to Fe(3+), and participates in the subsequent Fe(3+) oxide mineral core formation within the central cavity of the BFR protein shell.</text>
</comment>
<dbReference type="SUPFAM" id="SSF47240">
    <property type="entry name" value="Ferritin-like"/>
    <property type="match status" value="1"/>
</dbReference>
<keyword evidence="5 8" id="KW-0479">Metal-binding</keyword>
<evidence type="ECO:0000256" key="10">
    <source>
        <dbReference type="RuleBase" id="RU000623"/>
    </source>
</evidence>
<dbReference type="GO" id="GO:0005829">
    <property type="term" value="C:cytosol"/>
    <property type="evidence" value="ECO:0007669"/>
    <property type="project" value="TreeGrafter"/>
</dbReference>
<evidence type="ECO:0000256" key="8">
    <source>
        <dbReference type="PIRNR" id="PIRNR002560"/>
    </source>
</evidence>
<dbReference type="Proteomes" id="UP001249020">
    <property type="component" value="Unassembled WGS sequence"/>
</dbReference>
<dbReference type="GO" id="GO:0006826">
    <property type="term" value="P:iron ion transport"/>
    <property type="evidence" value="ECO:0007669"/>
    <property type="project" value="InterPro"/>
</dbReference>
<feature type="domain" description="Ferritin-like diiron" evidence="11">
    <location>
        <begin position="1"/>
        <end position="145"/>
    </location>
</feature>
<dbReference type="GO" id="GO:0020037">
    <property type="term" value="F:heme binding"/>
    <property type="evidence" value="ECO:0007669"/>
    <property type="project" value="TreeGrafter"/>
</dbReference>
<evidence type="ECO:0000256" key="2">
    <source>
        <dbReference type="ARBA" id="ARBA00008093"/>
    </source>
</evidence>
<evidence type="ECO:0000256" key="1">
    <source>
        <dbReference type="ARBA" id="ARBA00001970"/>
    </source>
</evidence>
<protein>
    <recommendedName>
        <fullName evidence="8 10">Bacterioferritin</fullName>
        <ecNumber evidence="8">1.16.3.1</ecNumber>
    </recommendedName>
</protein>